<feature type="region of interest" description="Disordered" evidence="1">
    <location>
        <begin position="408"/>
        <end position="447"/>
    </location>
</feature>
<proteinExistence type="predicted"/>
<dbReference type="EMBL" id="KN880459">
    <property type="protein sequence ID" value="KIY71050.1"/>
    <property type="molecule type" value="Genomic_DNA"/>
</dbReference>
<feature type="compositionally biased region" description="Pro residues" evidence="1">
    <location>
        <begin position="299"/>
        <end position="310"/>
    </location>
</feature>
<evidence type="ECO:0000313" key="2">
    <source>
        <dbReference type="EMBL" id="KIY71050.1"/>
    </source>
</evidence>
<organism evidence="2 3">
    <name type="scientific">Cylindrobasidium torrendii FP15055 ss-10</name>
    <dbReference type="NCBI Taxonomy" id="1314674"/>
    <lineage>
        <taxon>Eukaryota</taxon>
        <taxon>Fungi</taxon>
        <taxon>Dikarya</taxon>
        <taxon>Basidiomycota</taxon>
        <taxon>Agaricomycotina</taxon>
        <taxon>Agaricomycetes</taxon>
        <taxon>Agaricomycetidae</taxon>
        <taxon>Agaricales</taxon>
        <taxon>Marasmiineae</taxon>
        <taxon>Physalacriaceae</taxon>
        <taxon>Cylindrobasidium</taxon>
    </lineage>
</organism>
<evidence type="ECO:0000313" key="3">
    <source>
        <dbReference type="Proteomes" id="UP000054007"/>
    </source>
</evidence>
<feature type="region of interest" description="Disordered" evidence="1">
    <location>
        <begin position="177"/>
        <end position="244"/>
    </location>
</feature>
<keyword evidence="3" id="KW-1185">Reference proteome</keyword>
<feature type="compositionally biased region" description="Low complexity" evidence="1">
    <location>
        <begin position="278"/>
        <end position="298"/>
    </location>
</feature>
<feature type="compositionally biased region" description="Polar residues" evidence="1">
    <location>
        <begin position="123"/>
        <end position="134"/>
    </location>
</feature>
<dbReference type="AlphaFoldDB" id="A0A0D7BLE9"/>
<feature type="region of interest" description="Disordered" evidence="1">
    <location>
        <begin position="277"/>
        <end position="380"/>
    </location>
</feature>
<protein>
    <submittedName>
        <fullName evidence="2">Uncharacterized protein</fullName>
    </submittedName>
</protein>
<name>A0A0D7BLE9_9AGAR</name>
<feature type="compositionally biased region" description="Low complexity" evidence="1">
    <location>
        <begin position="335"/>
        <end position="344"/>
    </location>
</feature>
<sequence>MVNDLQPWSRTCWGPAEIERRKISKAIPDSADLLSFDDAAAAGVDNSGSNDDPMAPTAFEPDDFDDGLDLDPQTATLEDDRPESNTAESDGLHNGVDQDESTAPPAHHQDEHNVAIFSQRSVVANHPLTPSASPRQEIPPPVPQANPRSSEQEQHAVGIDQLANNASQMLLTIPGAATFNASPPDLPPPESPTNDLRLPAPLMLRNFPSTTVPPQESLAPPPAPGLAASHPAPLIAPPGPLPDATRRHAVSSVYAGSPHQVLESMALIVERSLAKGVAYSESDGSSSEAYSPASSIARSPPPEPRSQPPRGPKRARDSGADPNPRSAKTARKTKPSASSHSPSAADRDQQIIESRPRRGRPAGSKAPATRGKSTAVQPLPWKGYAIMEEGASAPVGLLDQTDLAIESRLRSQASKKTAPKRSSKTISPPEPAGRKKGGAGQKTSRRK</sequence>
<feature type="region of interest" description="Disordered" evidence="1">
    <location>
        <begin position="41"/>
        <end position="109"/>
    </location>
</feature>
<evidence type="ECO:0000256" key="1">
    <source>
        <dbReference type="SAM" id="MobiDB-lite"/>
    </source>
</evidence>
<reference evidence="2 3" key="1">
    <citation type="journal article" date="2015" name="Fungal Genet. Biol.">
        <title>Evolution of novel wood decay mechanisms in Agaricales revealed by the genome sequences of Fistulina hepatica and Cylindrobasidium torrendii.</title>
        <authorList>
            <person name="Floudas D."/>
            <person name="Held B.W."/>
            <person name="Riley R."/>
            <person name="Nagy L.G."/>
            <person name="Koehler G."/>
            <person name="Ransdell A.S."/>
            <person name="Younus H."/>
            <person name="Chow J."/>
            <person name="Chiniquy J."/>
            <person name="Lipzen A."/>
            <person name="Tritt A."/>
            <person name="Sun H."/>
            <person name="Haridas S."/>
            <person name="LaButti K."/>
            <person name="Ohm R.A."/>
            <person name="Kues U."/>
            <person name="Blanchette R.A."/>
            <person name="Grigoriev I.V."/>
            <person name="Minto R.E."/>
            <person name="Hibbett D.S."/>
        </authorList>
    </citation>
    <scope>NUCLEOTIDE SEQUENCE [LARGE SCALE GENOMIC DNA]</scope>
    <source>
        <strain evidence="2 3">FP15055 ss-10</strain>
    </source>
</reference>
<gene>
    <name evidence="2" type="ORF">CYLTODRAFT_148102</name>
</gene>
<accession>A0A0D7BLE9</accession>
<dbReference type="Proteomes" id="UP000054007">
    <property type="component" value="Unassembled WGS sequence"/>
</dbReference>
<feature type="compositionally biased region" description="Basic and acidic residues" evidence="1">
    <location>
        <begin position="345"/>
        <end position="356"/>
    </location>
</feature>
<feature type="region of interest" description="Disordered" evidence="1">
    <location>
        <begin position="123"/>
        <end position="163"/>
    </location>
</feature>
<feature type="compositionally biased region" description="Acidic residues" evidence="1">
    <location>
        <begin position="60"/>
        <end position="69"/>
    </location>
</feature>